<organism evidence="2 3">
    <name type="scientific">Batillaria attramentaria</name>
    <dbReference type="NCBI Taxonomy" id="370345"/>
    <lineage>
        <taxon>Eukaryota</taxon>
        <taxon>Metazoa</taxon>
        <taxon>Spiralia</taxon>
        <taxon>Lophotrochozoa</taxon>
        <taxon>Mollusca</taxon>
        <taxon>Gastropoda</taxon>
        <taxon>Caenogastropoda</taxon>
        <taxon>Sorbeoconcha</taxon>
        <taxon>Cerithioidea</taxon>
        <taxon>Batillariidae</taxon>
        <taxon>Batillaria</taxon>
    </lineage>
</organism>
<feature type="region of interest" description="Disordered" evidence="1">
    <location>
        <begin position="32"/>
        <end position="74"/>
    </location>
</feature>
<name>A0ABD0KCR2_9CAEN</name>
<evidence type="ECO:0000313" key="2">
    <source>
        <dbReference type="EMBL" id="KAK7484857.1"/>
    </source>
</evidence>
<gene>
    <name evidence="2" type="ORF">BaRGS_00023900</name>
</gene>
<comment type="caution">
    <text evidence="2">The sequence shown here is derived from an EMBL/GenBank/DDBJ whole genome shotgun (WGS) entry which is preliminary data.</text>
</comment>
<dbReference type="EMBL" id="JACVVK020000203">
    <property type="protein sequence ID" value="KAK7484857.1"/>
    <property type="molecule type" value="Genomic_DNA"/>
</dbReference>
<evidence type="ECO:0000313" key="3">
    <source>
        <dbReference type="Proteomes" id="UP001519460"/>
    </source>
</evidence>
<feature type="compositionally biased region" description="Polar residues" evidence="1">
    <location>
        <begin position="32"/>
        <end position="48"/>
    </location>
</feature>
<sequence>MEGPNQREHVDGTPRTGVCGCVRPGLYSLTPFNGASTGSTGLNRTQQCHPWRRRDASNYQETSAGQEKAHGRII</sequence>
<dbReference type="Proteomes" id="UP001519460">
    <property type="component" value="Unassembled WGS sequence"/>
</dbReference>
<feature type="non-terminal residue" evidence="2">
    <location>
        <position position="74"/>
    </location>
</feature>
<proteinExistence type="predicted"/>
<reference evidence="2 3" key="1">
    <citation type="journal article" date="2023" name="Sci. Data">
        <title>Genome assembly of the Korean intertidal mud-creeper Batillaria attramentaria.</title>
        <authorList>
            <person name="Patra A.K."/>
            <person name="Ho P.T."/>
            <person name="Jun S."/>
            <person name="Lee S.J."/>
            <person name="Kim Y."/>
            <person name="Won Y.J."/>
        </authorList>
    </citation>
    <scope>NUCLEOTIDE SEQUENCE [LARGE SCALE GENOMIC DNA]</scope>
    <source>
        <strain evidence="2">Wonlab-2016</strain>
    </source>
</reference>
<dbReference type="AlphaFoldDB" id="A0ABD0KCR2"/>
<accession>A0ABD0KCR2</accession>
<protein>
    <submittedName>
        <fullName evidence="2">Uncharacterized protein</fullName>
    </submittedName>
</protein>
<keyword evidence="3" id="KW-1185">Reference proteome</keyword>
<evidence type="ECO:0000256" key="1">
    <source>
        <dbReference type="SAM" id="MobiDB-lite"/>
    </source>
</evidence>